<name>A0A1R0KUF5_9PSEU</name>
<dbReference type="SMART" id="SM00866">
    <property type="entry name" value="UTRA"/>
    <property type="match status" value="1"/>
</dbReference>
<dbReference type="RefSeq" id="WP_076161417.1">
    <property type="nucleotide sequence ID" value="NZ_JBEZVB010000122.1"/>
</dbReference>
<dbReference type="InterPro" id="IPR050679">
    <property type="entry name" value="Bact_HTH_transcr_reg"/>
</dbReference>
<dbReference type="STRING" id="76021.BS329_15775"/>
<dbReference type="InterPro" id="IPR036390">
    <property type="entry name" value="WH_DNA-bd_sf"/>
</dbReference>
<evidence type="ECO:0000313" key="6">
    <source>
        <dbReference type="Proteomes" id="UP000187486"/>
    </source>
</evidence>
<dbReference type="GO" id="GO:0045892">
    <property type="term" value="P:negative regulation of DNA-templated transcription"/>
    <property type="evidence" value="ECO:0007669"/>
    <property type="project" value="TreeGrafter"/>
</dbReference>
<keyword evidence="3" id="KW-0804">Transcription</keyword>
<reference evidence="5 6" key="1">
    <citation type="submission" date="2016-01" db="EMBL/GenBank/DDBJ databases">
        <title>Amycolatopsis coloradensis genome sequencing and assembly.</title>
        <authorList>
            <person name="Mayilraj S."/>
        </authorList>
    </citation>
    <scope>NUCLEOTIDE SEQUENCE [LARGE SCALE GENOMIC DNA]</scope>
    <source>
        <strain evidence="5 6">DSM 44225</strain>
    </source>
</reference>
<keyword evidence="2" id="KW-0238">DNA-binding</keyword>
<dbReference type="AlphaFoldDB" id="A0A1R0KUF5"/>
<dbReference type="SUPFAM" id="SSF46785">
    <property type="entry name" value="Winged helix' DNA-binding domain"/>
    <property type="match status" value="1"/>
</dbReference>
<evidence type="ECO:0000259" key="4">
    <source>
        <dbReference type="PROSITE" id="PS50949"/>
    </source>
</evidence>
<keyword evidence="1" id="KW-0805">Transcription regulation</keyword>
<dbReference type="PROSITE" id="PS50949">
    <property type="entry name" value="HTH_GNTR"/>
    <property type="match status" value="1"/>
</dbReference>
<dbReference type="InterPro" id="IPR036388">
    <property type="entry name" value="WH-like_DNA-bd_sf"/>
</dbReference>
<dbReference type="SMART" id="SM00345">
    <property type="entry name" value="HTH_GNTR"/>
    <property type="match status" value="1"/>
</dbReference>
<dbReference type="SUPFAM" id="SSF64288">
    <property type="entry name" value="Chorismate lyase-like"/>
    <property type="match status" value="1"/>
</dbReference>
<dbReference type="PANTHER" id="PTHR44846:SF17">
    <property type="entry name" value="GNTR-FAMILY TRANSCRIPTIONAL REGULATOR"/>
    <property type="match status" value="1"/>
</dbReference>
<dbReference type="Proteomes" id="UP000187486">
    <property type="component" value="Unassembled WGS sequence"/>
</dbReference>
<protein>
    <recommendedName>
        <fullName evidence="4">HTH gntR-type domain-containing protein</fullName>
    </recommendedName>
</protein>
<evidence type="ECO:0000256" key="2">
    <source>
        <dbReference type="ARBA" id="ARBA00023125"/>
    </source>
</evidence>
<dbReference type="Pfam" id="PF00392">
    <property type="entry name" value="GntR"/>
    <property type="match status" value="1"/>
</dbReference>
<dbReference type="GO" id="GO:0003700">
    <property type="term" value="F:DNA-binding transcription factor activity"/>
    <property type="evidence" value="ECO:0007669"/>
    <property type="project" value="InterPro"/>
</dbReference>
<feature type="domain" description="HTH gntR-type" evidence="4">
    <location>
        <begin position="1"/>
        <end position="69"/>
    </location>
</feature>
<dbReference type="Gene3D" id="3.40.1410.10">
    <property type="entry name" value="Chorismate lyase-like"/>
    <property type="match status" value="1"/>
</dbReference>
<comment type="caution">
    <text evidence="5">The sequence shown here is derived from an EMBL/GenBank/DDBJ whole genome shotgun (WGS) entry which is preliminary data.</text>
</comment>
<dbReference type="GO" id="GO:0003677">
    <property type="term" value="F:DNA binding"/>
    <property type="evidence" value="ECO:0007669"/>
    <property type="project" value="UniProtKB-KW"/>
</dbReference>
<dbReference type="InterPro" id="IPR028978">
    <property type="entry name" value="Chorismate_lyase_/UTRA_dom_sf"/>
</dbReference>
<evidence type="ECO:0000313" key="5">
    <source>
        <dbReference type="EMBL" id="OLZ51721.1"/>
    </source>
</evidence>
<dbReference type="Pfam" id="PF07702">
    <property type="entry name" value="UTRA"/>
    <property type="match status" value="1"/>
</dbReference>
<dbReference type="InterPro" id="IPR011663">
    <property type="entry name" value="UTRA"/>
</dbReference>
<keyword evidence="6" id="KW-1185">Reference proteome</keyword>
<evidence type="ECO:0000256" key="1">
    <source>
        <dbReference type="ARBA" id="ARBA00023015"/>
    </source>
</evidence>
<dbReference type="Gene3D" id="1.10.10.10">
    <property type="entry name" value="Winged helix-like DNA-binding domain superfamily/Winged helix DNA-binding domain"/>
    <property type="match status" value="1"/>
</dbReference>
<organism evidence="5 6">
    <name type="scientific">Amycolatopsis coloradensis</name>
    <dbReference type="NCBI Taxonomy" id="76021"/>
    <lineage>
        <taxon>Bacteria</taxon>
        <taxon>Bacillati</taxon>
        <taxon>Actinomycetota</taxon>
        <taxon>Actinomycetes</taxon>
        <taxon>Pseudonocardiales</taxon>
        <taxon>Pseudonocardiaceae</taxon>
        <taxon>Amycolatopsis</taxon>
    </lineage>
</organism>
<sequence>MPPFREIAATISRQIHQDVYPEGSMLPKRSILADAFGVDENTISRALDVLQSQGLVRGLRRHGTIVLKPLAHELIDLGSIVEFDGSSYRLSKVFKTFRPEPTIVGRRRAPADVARLLGVDVDDLVLVRECLMLDPADDSRRMLASTYLPLSLVEEIPVLRAGDIGDGGTYGRLEEHGHSPLSWTREAGARVATPEETEQLAMPLGVPVIGLLYTATDPQGRVCDVTSIVMSGTRFRIVDKLARNERAKEAAP</sequence>
<dbReference type="InterPro" id="IPR000524">
    <property type="entry name" value="Tscrpt_reg_HTH_GntR"/>
</dbReference>
<evidence type="ECO:0000256" key="3">
    <source>
        <dbReference type="ARBA" id="ARBA00023163"/>
    </source>
</evidence>
<gene>
    <name evidence="5" type="ORF">BS329_15775</name>
</gene>
<dbReference type="EMBL" id="MQUQ01000007">
    <property type="protein sequence ID" value="OLZ51721.1"/>
    <property type="molecule type" value="Genomic_DNA"/>
</dbReference>
<accession>A0A1R0KUF5</accession>
<proteinExistence type="predicted"/>
<dbReference type="PANTHER" id="PTHR44846">
    <property type="entry name" value="MANNOSYL-D-GLYCERATE TRANSPORT/METABOLISM SYSTEM REPRESSOR MNGR-RELATED"/>
    <property type="match status" value="1"/>
</dbReference>
<dbReference type="OrthoDB" id="3615556at2"/>